<keyword evidence="4" id="KW-1185">Reference proteome</keyword>
<evidence type="ECO:0000256" key="1">
    <source>
        <dbReference type="ARBA" id="ARBA00022896"/>
    </source>
</evidence>
<evidence type="ECO:0000259" key="2">
    <source>
        <dbReference type="PROSITE" id="PS51471"/>
    </source>
</evidence>
<dbReference type="InterPro" id="IPR044862">
    <property type="entry name" value="Pro_4_hyd_alph_FE2OG_OXY"/>
</dbReference>
<dbReference type="InterPro" id="IPR005123">
    <property type="entry name" value="Oxoglu/Fe-dep_dioxygenase_dom"/>
</dbReference>
<feature type="domain" description="Fe2OG dioxygenase" evidence="2">
    <location>
        <begin position="23"/>
        <end position="148"/>
    </location>
</feature>
<dbReference type="PANTHER" id="PTHR12907:SF26">
    <property type="entry name" value="HIF PROLYL HYDROXYLASE, ISOFORM C"/>
    <property type="match status" value="1"/>
</dbReference>
<evidence type="ECO:0000313" key="3">
    <source>
        <dbReference type="EMBL" id="CAK9010610.1"/>
    </source>
</evidence>
<comment type="caution">
    <text evidence="3">The sequence shown here is derived from an EMBL/GenBank/DDBJ whole genome shotgun (WGS) entry which is preliminary data.</text>
</comment>
<organism evidence="3 4">
    <name type="scientific">Durusdinium trenchii</name>
    <dbReference type="NCBI Taxonomy" id="1381693"/>
    <lineage>
        <taxon>Eukaryota</taxon>
        <taxon>Sar</taxon>
        <taxon>Alveolata</taxon>
        <taxon>Dinophyceae</taxon>
        <taxon>Suessiales</taxon>
        <taxon>Symbiodiniaceae</taxon>
        <taxon>Durusdinium</taxon>
    </lineage>
</organism>
<keyword evidence="1" id="KW-0847">Vitamin C</keyword>
<dbReference type="Proteomes" id="UP001642464">
    <property type="component" value="Unassembled WGS sequence"/>
</dbReference>
<protein>
    <submittedName>
        <fullName evidence="3">ABC transporter G family member 22</fullName>
    </submittedName>
</protein>
<accession>A0ABP0J8H4</accession>
<name>A0ABP0J8H4_9DINO</name>
<dbReference type="InterPro" id="IPR051559">
    <property type="entry name" value="HIF_prolyl_hydroxylases"/>
</dbReference>
<dbReference type="PANTHER" id="PTHR12907">
    <property type="entry name" value="EGL NINE HOMOLOG-RELATED"/>
    <property type="match status" value="1"/>
</dbReference>
<reference evidence="3 4" key="1">
    <citation type="submission" date="2024-02" db="EMBL/GenBank/DDBJ databases">
        <authorList>
            <person name="Chen Y."/>
            <person name="Shah S."/>
            <person name="Dougan E. K."/>
            <person name="Thang M."/>
            <person name="Chan C."/>
        </authorList>
    </citation>
    <scope>NUCLEOTIDE SEQUENCE [LARGE SCALE GENOMIC DNA]</scope>
</reference>
<dbReference type="EMBL" id="CAXAMM010006313">
    <property type="protein sequence ID" value="CAK9010610.1"/>
    <property type="molecule type" value="Genomic_DNA"/>
</dbReference>
<sequence length="149" mass="16729">MVLVSGDPDEPQLKYLGSLPVLTILSPQQAADDGLLGLALYDGEGVAYQIHEDYVPKADYDPENLPEHHRESYKRRVTAILYLQDDWSEELGGAFRAHAVRPKTEAWVPVTHVSRQEGGSLILFRSDMPHEVLPTYGQRFALSMWCHAA</sequence>
<dbReference type="Pfam" id="PF13640">
    <property type="entry name" value="2OG-FeII_Oxy_3"/>
    <property type="match status" value="1"/>
</dbReference>
<gene>
    <name evidence="3" type="ORF">SCF082_LOCUS10742</name>
</gene>
<proteinExistence type="predicted"/>
<dbReference type="PROSITE" id="PS51471">
    <property type="entry name" value="FE2OG_OXY"/>
    <property type="match status" value="1"/>
</dbReference>
<dbReference type="Gene3D" id="2.60.120.620">
    <property type="entry name" value="q2cbj1_9rhob like domain"/>
    <property type="match status" value="1"/>
</dbReference>
<evidence type="ECO:0000313" key="4">
    <source>
        <dbReference type="Proteomes" id="UP001642464"/>
    </source>
</evidence>